<keyword evidence="2" id="KW-0812">Transmembrane</keyword>
<feature type="compositionally biased region" description="Gly residues" evidence="1">
    <location>
        <begin position="428"/>
        <end position="439"/>
    </location>
</feature>
<dbReference type="PANTHER" id="PTHR33371:SF19">
    <property type="entry name" value="MCE-FAMILY PROTEIN MCE4A"/>
    <property type="match status" value="1"/>
</dbReference>
<evidence type="ECO:0000313" key="6">
    <source>
        <dbReference type="Proteomes" id="UP000655751"/>
    </source>
</evidence>
<protein>
    <submittedName>
        <fullName evidence="5">MCE family protein</fullName>
    </submittedName>
</protein>
<feature type="transmembrane region" description="Helical" evidence="2">
    <location>
        <begin position="17"/>
        <end position="37"/>
    </location>
</feature>
<dbReference type="Pfam" id="PF11887">
    <property type="entry name" value="Mce4_CUP1"/>
    <property type="match status" value="1"/>
</dbReference>
<accession>A0A931I9I7</accession>
<dbReference type="Proteomes" id="UP000655751">
    <property type="component" value="Unassembled WGS sequence"/>
</dbReference>
<keyword evidence="6" id="KW-1185">Reference proteome</keyword>
<evidence type="ECO:0000256" key="2">
    <source>
        <dbReference type="SAM" id="Phobius"/>
    </source>
</evidence>
<evidence type="ECO:0000313" key="5">
    <source>
        <dbReference type="EMBL" id="MBH0776355.1"/>
    </source>
</evidence>
<evidence type="ECO:0000259" key="4">
    <source>
        <dbReference type="Pfam" id="PF11887"/>
    </source>
</evidence>
<dbReference type="Pfam" id="PF02470">
    <property type="entry name" value="MlaD"/>
    <property type="match status" value="1"/>
</dbReference>
<dbReference type="AlphaFoldDB" id="A0A931I9I7"/>
<proteinExistence type="predicted"/>
<dbReference type="InterPro" id="IPR003399">
    <property type="entry name" value="Mce/MlaD"/>
</dbReference>
<evidence type="ECO:0000259" key="3">
    <source>
        <dbReference type="Pfam" id="PF02470"/>
    </source>
</evidence>
<dbReference type="GO" id="GO:0051701">
    <property type="term" value="P:biological process involved in interaction with host"/>
    <property type="evidence" value="ECO:0007669"/>
    <property type="project" value="TreeGrafter"/>
</dbReference>
<gene>
    <name evidence="5" type="ORF">IT779_08670</name>
</gene>
<dbReference type="PANTHER" id="PTHR33371">
    <property type="entry name" value="INTERMEMBRANE PHOSPHOLIPID TRANSPORT SYSTEM BINDING PROTEIN MLAD-RELATED"/>
    <property type="match status" value="1"/>
</dbReference>
<dbReference type="EMBL" id="JADMLG010000003">
    <property type="protein sequence ID" value="MBH0776355.1"/>
    <property type="molecule type" value="Genomic_DNA"/>
</dbReference>
<dbReference type="InterPro" id="IPR024516">
    <property type="entry name" value="Mce_C"/>
</dbReference>
<feature type="region of interest" description="Disordered" evidence="1">
    <location>
        <begin position="416"/>
        <end position="439"/>
    </location>
</feature>
<sequence>MAIVFESDGRGLTTTKLVVRGVAFLVVAAALVAAGFARSQGAFEPRVRVTAIMADVGDGLPTKSDVKYRGVLVGTVVEVEPSTGGGPNRVRIDLEPDDASGIPATVTARVVPSNVFAVPSIQLVDNGAGPPLAAGAEIAEDRSLATVQLQTSLTALSRIAAAAGRSAGDPTVGILETVQRATSGRGPEAVRAGAQLERIVRAFSELTTPDGTDSTLAELSGALEGLRASAPDLLAAVNHAVVPMQSMAAQRARFAELVSGGLVTTTTVGTALTNRTDTILDMTSKMAPVLDVLAAGSQNFVQMTTSQRNISEKFSAEFWRADTQSATGKIIIELTPHKQYSRADCPRYGQLAAPSCVTGPEGPAVLGTADGPTTVPAADVDEPIGGATERVRIGEILGRAPDALSTVLLSPLVRGNDVRITPTPDGAPTGGEQGVGEPR</sequence>
<keyword evidence="2" id="KW-0472">Membrane</keyword>
<dbReference type="InterPro" id="IPR052336">
    <property type="entry name" value="MlaD_Phospholipid_Transporter"/>
</dbReference>
<dbReference type="RefSeq" id="WP_196148702.1">
    <property type="nucleotide sequence ID" value="NZ_JADMLG010000003.1"/>
</dbReference>
<feature type="domain" description="Mce/MlaD" evidence="3">
    <location>
        <begin position="47"/>
        <end position="124"/>
    </location>
</feature>
<reference evidence="5" key="1">
    <citation type="submission" date="2020-11" db="EMBL/GenBank/DDBJ databases">
        <title>Nocardia NEAU-351.nov., a novel actinomycete isolated from the cow dung.</title>
        <authorList>
            <person name="Zhang X."/>
        </authorList>
    </citation>
    <scope>NUCLEOTIDE SEQUENCE</scope>
    <source>
        <strain evidence="5">NEAU-351</strain>
    </source>
</reference>
<keyword evidence="2" id="KW-1133">Transmembrane helix</keyword>
<organism evidence="5 6">
    <name type="scientific">Nocardia bovistercoris</name>
    <dbReference type="NCBI Taxonomy" id="2785916"/>
    <lineage>
        <taxon>Bacteria</taxon>
        <taxon>Bacillati</taxon>
        <taxon>Actinomycetota</taxon>
        <taxon>Actinomycetes</taxon>
        <taxon>Mycobacteriales</taxon>
        <taxon>Nocardiaceae</taxon>
        <taxon>Nocardia</taxon>
    </lineage>
</organism>
<name>A0A931I9I7_9NOCA</name>
<evidence type="ECO:0000256" key="1">
    <source>
        <dbReference type="SAM" id="MobiDB-lite"/>
    </source>
</evidence>
<dbReference type="GO" id="GO:0005576">
    <property type="term" value="C:extracellular region"/>
    <property type="evidence" value="ECO:0007669"/>
    <property type="project" value="TreeGrafter"/>
</dbReference>
<feature type="domain" description="Mammalian cell entry C-terminal" evidence="4">
    <location>
        <begin position="130"/>
        <end position="350"/>
    </location>
</feature>
<comment type="caution">
    <text evidence="5">The sequence shown here is derived from an EMBL/GenBank/DDBJ whole genome shotgun (WGS) entry which is preliminary data.</text>
</comment>